<keyword evidence="2" id="KW-0479">Metal-binding</keyword>
<gene>
    <name evidence="4" type="ORF">H9821_07185</name>
</gene>
<comment type="cofactor">
    <cofactor evidence="1">
        <name>a divalent metal cation</name>
        <dbReference type="ChEBI" id="CHEBI:60240"/>
    </cofactor>
</comment>
<proteinExistence type="predicted"/>
<reference evidence="4" key="2">
    <citation type="submission" date="2021-04" db="EMBL/GenBank/DDBJ databases">
        <authorList>
            <person name="Gilroy R."/>
        </authorList>
    </citation>
    <scope>NUCLEOTIDE SEQUENCE</scope>
    <source>
        <strain evidence="4">ChiHjej12B11-9195</strain>
    </source>
</reference>
<organism evidence="4 5">
    <name type="scientific">Candidatus Rothia avicola</name>
    <dbReference type="NCBI Taxonomy" id="2840478"/>
    <lineage>
        <taxon>Bacteria</taxon>
        <taxon>Bacillati</taxon>
        <taxon>Actinomycetota</taxon>
        <taxon>Actinomycetes</taxon>
        <taxon>Micrococcales</taxon>
        <taxon>Micrococcaceae</taxon>
        <taxon>Rothia</taxon>
    </lineage>
</organism>
<evidence type="ECO:0000259" key="3">
    <source>
        <dbReference type="Pfam" id="PF13359"/>
    </source>
</evidence>
<protein>
    <submittedName>
        <fullName evidence="4">Transposase family protein</fullName>
    </submittedName>
</protein>
<dbReference type="Proteomes" id="UP000824134">
    <property type="component" value="Unassembled WGS sequence"/>
</dbReference>
<feature type="non-terminal residue" evidence="4">
    <location>
        <position position="1"/>
    </location>
</feature>
<sequence length="127" mass="14358">FKEHGLEKYLGETTLADKGYVGLGLLTPTKRKPGLKMPKVVKDNNRVINKLRVVVERVIAQIKTWRVLHSVFRRPLGVYGRVFSSGEGVGVFGCWAPLMNKPQKTEEGLSYTGLTLENFKQPVKRFN</sequence>
<evidence type="ECO:0000256" key="1">
    <source>
        <dbReference type="ARBA" id="ARBA00001968"/>
    </source>
</evidence>
<comment type="caution">
    <text evidence="4">The sequence shown here is derived from an EMBL/GenBank/DDBJ whole genome shotgun (WGS) entry which is preliminary data.</text>
</comment>
<dbReference type="InterPro" id="IPR027806">
    <property type="entry name" value="HARBI1_dom"/>
</dbReference>
<feature type="domain" description="DDE Tnp4" evidence="3">
    <location>
        <begin position="5"/>
        <end position="74"/>
    </location>
</feature>
<reference evidence="4" key="1">
    <citation type="journal article" date="2021" name="PeerJ">
        <title>Extensive microbial diversity within the chicken gut microbiome revealed by metagenomics and culture.</title>
        <authorList>
            <person name="Gilroy R."/>
            <person name="Ravi A."/>
            <person name="Getino M."/>
            <person name="Pursley I."/>
            <person name="Horton D.L."/>
            <person name="Alikhan N.F."/>
            <person name="Baker D."/>
            <person name="Gharbi K."/>
            <person name="Hall N."/>
            <person name="Watson M."/>
            <person name="Adriaenssens E.M."/>
            <person name="Foster-Nyarko E."/>
            <person name="Jarju S."/>
            <person name="Secka A."/>
            <person name="Antonio M."/>
            <person name="Oren A."/>
            <person name="Chaudhuri R.R."/>
            <person name="La Ragione R."/>
            <person name="Hildebrand F."/>
            <person name="Pallen M.J."/>
        </authorList>
    </citation>
    <scope>NUCLEOTIDE SEQUENCE</scope>
    <source>
        <strain evidence="4">ChiHjej12B11-9195</strain>
    </source>
</reference>
<accession>A0A9D2CPV2</accession>
<dbReference type="AlphaFoldDB" id="A0A9D2CPV2"/>
<evidence type="ECO:0000313" key="5">
    <source>
        <dbReference type="Proteomes" id="UP000824134"/>
    </source>
</evidence>
<name>A0A9D2CPV2_9MICC</name>
<evidence type="ECO:0000313" key="4">
    <source>
        <dbReference type="EMBL" id="HIY95429.1"/>
    </source>
</evidence>
<dbReference type="GO" id="GO:0046872">
    <property type="term" value="F:metal ion binding"/>
    <property type="evidence" value="ECO:0007669"/>
    <property type="project" value="UniProtKB-KW"/>
</dbReference>
<dbReference type="EMBL" id="DXCN01000053">
    <property type="protein sequence ID" value="HIY95429.1"/>
    <property type="molecule type" value="Genomic_DNA"/>
</dbReference>
<dbReference type="Pfam" id="PF13359">
    <property type="entry name" value="DDE_Tnp_4"/>
    <property type="match status" value="1"/>
</dbReference>
<evidence type="ECO:0000256" key="2">
    <source>
        <dbReference type="ARBA" id="ARBA00022723"/>
    </source>
</evidence>